<protein>
    <recommendedName>
        <fullName evidence="4">DUF2304 domain-containing protein</fullName>
    </recommendedName>
</protein>
<evidence type="ECO:0008006" key="4">
    <source>
        <dbReference type="Google" id="ProtNLM"/>
    </source>
</evidence>
<feature type="transmembrane region" description="Helical" evidence="1">
    <location>
        <begin position="34"/>
        <end position="55"/>
    </location>
</feature>
<keyword evidence="1" id="KW-0812">Transmembrane</keyword>
<dbReference type="EMBL" id="CP014342">
    <property type="protein sequence ID" value="AMX83305.1"/>
    <property type="molecule type" value="Genomic_DNA"/>
</dbReference>
<evidence type="ECO:0000256" key="1">
    <source>
        <dbReference type="SAM" id="Phobius"/>
    </source>
</evidence>
<reference evidence="2 3" key="1">
    <citation type="submission" date="2016-02" db="EMBL/GenBank/DDBJ databases">
        <title>Complete genome sequence of Geobacillus subterraneus KCTC 3922T.</title>
        <authorList>
            <person name="Lee D.-W."/>
            <person name="Lee Y.-J."/>
            <person name="Lee S.-J."/>
            <person name="Park G.-S."/>
            <person name="Lee S.-J."/>
            <person name="Shin J.-H."/>
        </authorList>
    </citation>
    <scope>NUCLEOTIDE SEQUENCE [LARGE SCALE GENOMIC DNA]</scope>
    <source>
        <strain evidence="2 3">KCTC 3922</strain>
    </source>
</reference>
<feature type="transmembrane region" description="Helical" evidence="1">
    <location>
        <begin position="6"/>
        <end position="27"/>
    </location>
</feature>
<dbReference type="Proteomes" id="UP000076226">
    <property type="component" value="Chromosome"/>
</dbReference>
<keyword evidence="1" id="KW-1133">Transmembrane helix</keyword>
<accession>A0ABN4NLH4</accession>
<sequence>MTASLWFLLFVLLMCGVLLRHITILAVRNERKKNAFVSQYIFVALVTLWFTPLYVSVKLAVFLGVGQYGLVLWLILFLIGVVYVMKRTEKERKALQEEYHRRAGSA</sequence>
<name>A0ABN4NLH4_9BACL</name>
<dbReference type="RefSeq" id="WP_063165640.1">
    <property type="nucleotide sequence ID" value="NZ_CP014342.1"/>
</dbReference>
<keyword evidence="1" id="KW-0472">Membrane</keyword>
<feature type="transmembrane region" description="Helical" evidence="1">
    <location>
        <begin position="61"/>
        <end position="85"/>
    </location>
</feature>
<dbReference type="GeneID" id="32409512"/>
<evidence type="ECO:0000313" key="2">
    <source>
        <dbReference type="EMBL" id="AMX83305.1"/>
    </source>
</evidence>
<proteinExistence type="predicted"/>
<gene>
    <name evidence="2" type="ORF">GS3922_06200</name>
</gene>
<keyword evidence="3" id="KW-1185">Reference proteome</keyword>
<organism evidence="2 3">
    <name type="scientific">Geobacillus subterraneus</name>
    <dbReference type="NCBI Taxonomy" id="129338"/>
    <lineage>
        <taxon>Bacteria</taxon>
        <taxon>Bacillati</taxon>
        <taxon>Bacillota</taxon>
        <taxon>Bacilli</taxon>
        <taxon>Bacillales</taxon>
        <taxon>Anoxybacillaceae</taxon>
        <taxon>Geobacillus</taxon>
    </lineage>
</organism>
<evidence type="ECO:0000313" key="3">
    <source>
        <dbReference type="Proteomes" id="UP000076226"/>
    </source>
</evidence>